<dbReference type="EMBL" id="JMSE01000537">
    <property type="protein sequence ID" value="KDN69233.1"/>
    <property type="molecule type" value="Genomic_DNA"/>
</dbReference>
<dbReference type="PROSITE" id="PS00463">
    <property type="entry name" value="ZN2_CY6_FUNGAL_1"/>
    <property type="match status" value="1"/>
</dbReference>
<keyword evidence="1" id="KW-0539">Nucleus</keyword>
<name>A0A066XJ75_COLSU</name>
<dbReference type="GO" id="GO:0008270">
    <property type="term" value="F:zinc ion binding"/>
    <property type="evidence" value="ECO:0007669"/>
    <property type="project" value="InterPro"/>
</dbReference>
<dbReference type="HOGENOM" id="CLU_024934_0_2_1"/>
<dbReference type="Gene3D" id="4.10.240.10">
    <property type="entry name" value="Zn(2)-C6 fungal-type DNA-binding domain"/>
    <property type="match status" value="1"/>
</dbReference>
<dbReference type="OrthoDB" id="416217at2759"/>
<dbReference type="PANTHER" id="PTHR47784">
    <property type="entry name" value="STEROL UPTAKE CONTROL PROTEIN 2"/>
    <property type="match status" value="1"/>
</dbReference>
<protein>
    <recommendedName>
        <fullName evidence="3">Zn(2)-C6 fungal-type domain-containing protein</fullName>
    </recommendedName>
</protein>
<evidence type="ECO:0000259" key="3">
    <source>
        <dbReference type="PROSITE" id="PS50048"/>
    </source>
</evidence>
<evidence type="ECO:0000256" key="2">
    <source>
        <dbReference type="SAM" id="MobiDB-lite"/>
    </source>
</evidence>
<dbReference type="InterPro" id="IPR036864">
    <property type="entry name" value="Zn2-C6_fun-type_DNA-bd_sf"/>
</dbReference>
<evidence type="ECO:0000313" key="4">
    <source>
        <dbReference type="EMBL" id="KDN69233.1"/>
    </source>
</evidence>
<dbReference type="InterPro" id="IPR021858">
    <property type="entry name" value="Fun_TF"/>
</dbReference>
<dbReference type="InterPro" id="IPR001138">
    <property type="entry name" value="Zn2Cys6_DnaBD"/>
</dbReference>
<dbReference type="SUPFAM" id="SSF57701">
    <property type="entry name" value="Zn2/Cys6 DNA-binding domain"/>
    <property type="match status" value="1"/>
</dbReference>
<dbReference type="STRING" id="1173701.A0A066XJ75"/>
<keyword evidence="5" id="KW-1185">Reference proteome</keyword>
<dbReference type="Pfam" id="PF11951">
    <property type="entry name" value="Fungal_trans_2"/>
    <property type="match status" value="1"/>
</dbReference>
<dbReference type="PANTHER" id="PTHR47784:SF5">
    <property type="entry name" value="STEROL UPTAKE CONTROL PROTEIN 2"/>
    <property type="match status" value="1"/>
</dbReference>
<sequence>MGAFKLDESGYLHLLQCGKDSARTAVISELVVLVFGSPSLLASEKNEVAANHVPRIISFLHHNPPRVPDYLLCPYALSVRSVAFNRTLGIYGDLRPPRVGDPLISPPGMDSPMDGSGGSSSAPGSTPTATVTTPGAGATLGVAMPRGSISAPSVASSSTITAPAVTAGGGVGTPGAAIAAAGAAVVSRRSHPKSRTGCRTCKNRKIKCDEHKPSCRNCIKHAVPCDFLQSQRHSSSIPRSPDSIISSGGADNGHGFGDGLSGGGTGSGGGMADLSLNLIDLELMHNFTTFAFNTLSTDPVVRQMWKVPVVKLALECDYVMRALLSVSALHLAHNRPEKRDFFISRALTYHQMASRTAMGLMGALDGENCEKLYLFSVLTIFFALACPRKSSDSLIMGESSFPDWMFLLRGTKSLLKLLQPQDYTGALLPMFNHGHERFLHSREESRAQSELLVDLQRLVNKTCADPVLLPIYNRAIDELRRTLSVFLWDGGRGMDITDAFMWKYHMAEDFLPLLKVPGATQEAVAIFSHFCILLKRLENEWWLQGWATHLISRAWSLLDQDHRLWIQWPIEELGWVPP</sequence>
<evidence type="ECO:0000256" key="1">
    <source>
        <dbReference type="ARBA" id="ARBA00023242"/>
    </source>
</evidence>
<feature type="region of interest" description="Disordered" evidence="2">
    <location>
        <begin position="99"/>
        <end position="139"/>
    </location>
</feature>
<dbReference type="eggNOG" id="ENOG502SJ6A">
    <property type="taxonomic scope" value="Eukaryota"/>
</dbReference>
<accession>A0A066XJ75</accession>
<dbReference type="InterPro" id="IPR053157">
    <property type="entry name" value="Sterol_Uptake_Regulator"/>
</dbReference>
<dbReference type="OMA" id="WRRNEEM"/>
<dbReference type="GO" id="GO:0001228">
    <property type="term" value="F:DNA-binding transcription activator activity, RNA polymerase II-specific"/>
    <property type="evidence" value="ECO:0007669"/>
    <property type="project" value="TreeGrafter"/>
</dbReference>
<comment type="caution">
    <text evidence="4">The sequence shown here is derived from an EMBL/GenBank/DDBJ whole genome shotgun (WGS) entry which is preliminary data.</text>
</comment>
<evidence type="ECO:0000313" key="5">
    <source>
        <dbReference type="Proteomes" id="UP000027238"/>
    </source>
</evidence>
<gene>
    <name evidence="4" type="ORF">CSUB01_05024</name>
</gene>
<dbReference type="Proteomes" id="UP000027238">
    <property type="component" value="Unassembled WGS sequence"/>
</dbReference>
<feature type="domain" description="Zn(2)-C6 fungal-type" evidence="3">
    <location>
        <begin position="197"/>
        <end position="227"/>
    </location>
</feature>
<feature type="compositionally biased region" description="Low complexity" evidence="2">
    <location>
        <begin position="106"/>
        <end position="139"/>
    </location>
</feature>
<dbReference type="SMART" id="SM00066">
    <property type="entry name" value="GAL4"/>
    <property type="match status" value="1"/>
</dbReference>
<dbReference type="PRINTS" id="PR00755">
    <property type="entry name" value="AFLATOXINBRP"/>
</dbReference>
<dbReference type="AlphaFoldDB" id="A0A066XJ75"/>
<dbReference type="PROSITE" id="PS50048">
    <property type="entry name" value="ZN2_CY6_FUNGAL_2"/>
    <property type="match status" value="1"/>
</dbReference>
<reference evidence="5" key="1">
    <citation type="journal article" date="2014" name="Genome Announc.">
        <title>Draft genome sequence of Colletotrichum sublineola, a destructive pathogen of cultivated sorghum.</title>
        <authorList>
            <person name="Baroncelli R."/>
            <person name="Sanz-Martin J.M."/>
            <person name="Rech G.E."/>
            <person name="Sukno S.A."/>
            <person name="Thon M.R."/>
        </authorList>
    </citation>
    <scope>NUCLEOTIDE SEQUENCE [LARGE SCALE GENOMIC DNA]</scope>
    <source>
        <strain evidence="5">TX430BB</strain>
    </source>
</reference>
<dbReference type="CDD" id="cd00067">
    <property type="entry name" value="GAL4"/>
    <property type="match status" value="1"/>
</dbReference>
<proteinExistence type="predicted"/>
<dbReference type="Pfam" id="PF00172">
    <property type="entry name" value="Zn_clus"/>
    <property type="match status" value="1"/>
</dbReference>
<organism evidence="4 5">
    <name type="scientific">Colletotrichum sublineola</name>
    <name type="common">Sorghum anthracnose fungus</name>
    <dbReference type="NCBI Taxonomy" id="1173701"/>
    <lineage>
        <taxon>Eukaryota</taxon>
        <taxon>Fungi</taxon>
        <taxon>Dikarya</taxon>
        <taxon>Ascomycota</taxon>
        <taxon>Pezizomycotina</taxon>
        <taxon>Sordariomycetes</taxon>
        <taxon>Hypocreomycetidae</taxon>
        <taxon>Glomerellales</taxon>
        <taxon>Glomerellaceae</taxon>
        <taxon>Colletotrichum</taxon>
        <taxon>Colletotrichum graminicola species complex</taxon>
    </lineage>
</organism>